<dbReference type="PANTHER" id="PTHR11764">
    <property type="entry name" value="TERPENE CYCLASE/MUTASE FAMILY MEMBER"/>
    <property type="match status" value="1"/>
</dbReference>
<evidence type="ECO:0000313" key="8">
    <source>
        <dbReference type="Proteomes" id="UP000317243"/>
    </source>
</evidence>
<evidence type="ECO:0000259" key="5">
    <source>
        <dbReference type="Pfam" id="PF13243"/>
    </source>
</evidence>
<dbReference type="InterPro" id="IPR032697">
    <property type="entry name" value="SQ_cyclase_N"/>
</dbReference>
<dbReference type="Pfam" id="PF13249">
    <property type="entry name" value="SQHop_cyclase_N"/>
    <property type="match status" value="1"/>
</dbReference>
<feature type="compositionally biased region" description="Polar residues" evidence="4">
    <location>
        <begin position="11"/>
        <end position="29"/>
    </location>
</feature>
<evidence type="ECO:0000256" key="1">
    <source>
        <dbReference type="ARBA" id="ARBA00004999"/>
    </source>
</evidence>
<reference evidence="7 8" key="1">
    <citation type="submission" date="2019-02" db="EMBL/GenBank/DDBJ databases">
        <title>Deep-cultivation of Planctomycetes and their phenomic and genomic characterization uncovers novel biology.</title>
        <authorList>
            <person name="Wiegand S."/>
            <person name="Jogler M."/>
            <person name="Boedeker C."/>
            <person name="Pinto D."/>
            <person name="Vollmers J."/>
            <person name="Rivas-Marin E."/>
            <person name="Kohn T."/>
            <person name="Peeters S.H."/>
            <person name="Heuer A."/>
            <person name="Rast P."/>
            <person name="Oberbeckmann S."/>
            <person name="Bunk B."/>
            <person name="Jeske O."/>
            <person name="Meyerdierks A."/>
            <person name="Storesund J.E."/>
            <person name="Kallscheuer N."/>
            <person name="Luecker S."/>
            <person name="Lage O.M."/>
            <person name="Pohl T."/>
            <person name="Merkel B.J."/>
            <person name="Hornburger P."/>
            <person name="Mueller R.-W."/>
            <person name="Bruemmer F."/>
            <person name="Labrenz M."/>
            <person name="Spormann A.M."/>
            <person name="Op Den Camp H."/>
            <person name="Overmann J."/>
            <person name="Amann R."/>
            <person name="Jetten M.S.M."/>
            <person name="Mascher T."/>
            <person name="Medema M.H."/>
            <person name="Devos D.P."/>
            <person name="Kaster A.-K."/>
            <person name="Ovreas L."/>
            <person name="Rohde M."/>
            <person name="Galperin M.Y."/>
            <person name="Jogler C."/>
        </authorList>
    </citation>
    <scope>NUCLEOTIDE SEQUENCE [LARGE SCALE GENOMIC DNA]</scope>
    <source>
        <strain evidence="7 8">KOR42</strain>
    </source>
</reference>
<comment type="similarity">
    <text evidence="2">Belongs to the terpene cyclase/mutase family.</text>
</comment>
<evidence type="ECO:0000259" key="6">
    <source>
        <dbReference type="Pfam" id="PF13249"/>
    </source>
</evidence>
<keyword evidence="3" id="KW-0677">Repeat</keyword>
<comment type="caution">
    <text evidence="7">The sequence shown here is derived from an EMBL/GenBank/DDBJ whole genome shotgun (WGS) entry which is preliminary data.</text>
</comment>
<dbReference type="InterPro" id="IPR032696">
    <property type="entry name" value="SQ_cyclase_C"/>
</dbReference>
<keyword evidence="7" id="KW-0456">Lyase</keyword>
<accession>A0A5C5X620</accession>
<feature type="domain" description="Squalene cyclase N-terminal" evidence="6">
    <location>
        <begin position="37"/>
        <end position="333"/>
    </location>
</feature>
<dbReference type="AlphaFoldDB" id="A0A5C5X620"/>
<evidence type="ECO:0000256" key="2">
    <source>
        <dbReference type="ARBA" id="ARBA00009755"/>
    </source>
</evidence>
<protein>
    <submittedName>
        <fullName evidence="7">Squalene--hopene cyclase</fullName>
        <ecNumber evidence="7">4.2.1.129</ecNumber>
    </submittedName>
</protein>
<dbReference type="GO" id="GO:0016104">
    <property type="term" value="P:triterpenoid biosynthetic process"/>
    <property type="evidence" value="ECO:0007669"/>
    <property type="project" value="InterPro"/>
</dbReference>
<gene>
    <name evidence="7" type="primary">shc</name>
    <name evidence="7" type="ORF">KOR42_08130</name>
</gene>
<dbReference type="RefSeq" id="WP_146507284.1">
    <property type="nucleotide sequence ID" value="NZ_SIHI01000001.1"/>
</dbReference>
<dbReference type="UniPathway" id="UPA00337"/>
<organism evidence="7 8">
    <name type="scientific">Thalassoglobus neptunius</name>
    <dbReference type="NCBI Taxonomy" id="1938619"/>
    <lineage>
        <taxon>Bacteria</taxon>
        <taxon>Pseudomonadati</taxon>
        <taxon>Planctomycetota</taxon>
        <taxon>Planctomycetia</taxon>
        <taxon>Planctomycetales</taxon>
        <taxon>Planctomycetaceae</taxon>
        <taxon>Thalassoglobus</taxon>
    </lineage>
</organism>
<dbReference type="InterPro" id="IPR018333">
    <property type="entry name" value="Squalene_cyclase"/>
</dbReference>
<dbReference type="GO" id="GO:0016829">
    <property type="term" value="F:lyase activity"/>
    <property type="evidence" value="ECO:0007669"/>
    <property type="project" value="UniProtKB-KW"/>
</dbReference>
<dbReference type="CDD" id="cd02892">
    <property type="entry name" value="SQCY_1"/>
    <property type="match status" value="1"/>
</dbReference>
<evidence type="ECO:0000256" key="3">
    <source>
        <dbReference type="ARBA" id="ARBA00022737"/>
    </source>
</evidence>
<dbReference type="Gene3D" id="1.50.10.20">
    <property type="match status" value="2"/>
</dbReference>
<dbReference type="Pfam" id="PF13243">
    <property type="entry name" value="SQHop_cyclase_C"/>
    <property type="match status" value="2"/>
</dbReference>
<dbReference type="SFLD" id="SFLDG01016">
    <property type="entry name" value="Prenyltransferase_Like_2"/>
    <property type="match status" value="1"/>
</dbReference>
<dbReference type="EC" id="4.2.1.129" evidence="7"/>
<evidence type="ECO:0000256" key="4">
    <source>
        <dbReference type="SAM" id="MobiDB-lite"/>
    </source>
</evidence>
<name>A0A5C5X620_9PLAN</name>
<feature type="domain" description="Squalene cyclase C-terminal" evidence="5">
    <location>
        <begin position="343"/>
        <end position="421"/>
    </location>
</feature>
<dbReference type="OrthoDB" id="9758578at2"/>
<keyword evidence="8" id="KW-1185">Reference proteome</keyword>
<feature type="region of interest" description="Disordered" evidence="4">
    <location>
        <begin position="1"/>
        <end position="29"/>
    </location>
</feature>
<comment type="pathway">
    <text evidence="1">Secondary metabolite biosynthesis; hopanoid biosynthesis.</text>
</comment>
<dbReference type="InterPro" id="IPR008930">
    <property type="entry name" value="Terpenoid_cyclase/PrenylTrfase"/>
</dbReference>
<dbReference type="NCBIfam" id="TIGR01787">
    <property type="entry name" value="squalene_cyclas"/>
    <property type="match status" value="1"/>
</dbReference>
<dbReference type="EMBL" id="SIHI01000001">
    <property type="protein sequence ID" value="TWT57452.1"/>
    <property type="molecule type" value="Genomic_DNA"/>
</dbReference>
<dbReference type="Proteomes" id="UP000317243">
    <property type="component" value="Unassembled WGS sequence"/>
</dbReference>
<dbReference type="GO" id="GO:0005811">
    <property type="term" value="C:lipid droplet"/>
    <property type="evidence" value="ECO:0007669"/>
    <property type="project" value="InterPro"/>
</dbReference>
<dbReference type="PANTHER" id="PTHR11764:SF20">
    <property type="entry name" value="LANOSTEROL SYNTHASE"/>
    <property type="match status" value="1"/>
</dbReference>
<feature type="domain" description="Squalene cyclase C-terminal" evidence="5">
    <location>
        <begin position="467"/>
        <end position="702"/>
    </location>
</feature>
<evidence type="ECO:0000313" key="7">
    <source>
        <dbReference type="EMBL" id="TWT57452.1"/>
    </source>
</evidence>
<dbReference type="SUPFAM" id="SSF48239">
    <property type="entry name" value="Terpenoid cyclases/Protein prenyltransferases"/>
    <property type="match status" value="2"/>
</dbReference>
<proteinExistence type="inferred from homology"/>
<dbReference type="GO" id="GO:0016866">
    <property type="term" value="F:intramolecular transferase activity"/>
    <property type="evidence" value="ECO:0007669"/>
    <property type="project" value="InterPro"/>
</dbReference>
<sequence length="706" mass="79574">MTSGEYGPSDISDTNRISSNMSVLDSPSPESVQAAVSKSRDWLLDRQHEEGYWLGELEGDTILESEYVLLLVWLGRGQSQLVQECAARFLEQQRSEGGWALFPDGPLEISSSVKAYWVLKIAGHDPASEPMTRAAKAIREAGGAERVNSFTRYYMALLGIISYKQVPAVPPELMLLPNWFPINIYEMSSWSRTIVVPLSLLWAFQPKTELPAEHKIDELFLNSPEELPVTMPPSEQLDAMKKKSIFPWDSFFRGVDRTWKRVERLHLNPFRKSAVNAAHKWILARFEKSDGLGAIFPPIIWSIIGLRCLGYSEDAPEIVNALNELEKLTIRENGTVRLEPCRSPVWDTSIAVNALREAGVPADSPKIRKAVQWLLSKEVRSKGDWSVAHPNVQPGGWYFEFNNEFYPDIDDTIMVTMALSRCLPGGPSTNWIGKLMKQQHGQSLTEKDLALSLSGTTSSVEEVMSALEETQPIVDAMKRAVHWVSAMQCRNGGWAAFDADNDREILTRVPFADHNAMIDPPTADITARVLEMFGRIGLTDDDPAFKQALQFVWEDQEPDHAWYGRWGVNYLYGTWQVLVGLTEFGIPATDERLQNAVNWLKSVQQEDGGWGETPLTYDRPELRGTGPTTASQTAWALMGLIAGGARNSEAVSRGIEYLIRTQTSDGTWDEPWYTGTGFPRVFYLRYHLYRHYFPLMALARYAEQTN</sequence>